<gene>
    <name evidence="11" type="ORF">EDM22_14560</name>
</gene>
<evidence type="ECO:0000256" key="6">
    <source>
        <dbReference type="ARBA" id="ARBA00022801"/>
    </source>
</evidence>
<organism evidence="11 12">
    <name type="scientific">Agromyces tardus</name>
    <dbReference type="NCBI Taxonomy" id="2583849"/>
    <lineage>
        <taxon>Bacteria</taxon>
        <taxon>Bacillati</taxon>
        <taxon>Actinomycetota</taxon>
        <taxon>Actinomycetes</taxon>
        <taxon>Micrococcales</taxon>
        <taxon>Microbacteriaceae</taxon>
        <taxon>Agromyces</taxon>
    </lineage>
</organism>
<dbReference type="SUPFAM" id="SSF101821">
    <property type="entry name" value="Aminopeptidase/glucanase lid domain"/>
    <property type="match status" value="1"/>
</dbReference>
<evidence type="ECO:0000256" key="3">
    <source>
        <dbReference type="ARBA" id="ARBA00022438"/>
    </source>
</evidence>
<protein>
    <recommendedName>
        <fullName evidence="10">M18 family aminopeptidase</fullName>
        <ecNumber evidence="10">3.4.11.-</ecNumber>
    </recommendedName>
</protein>
<evidence type="ECO:0000313" key="12">
    <source>
        <dbReference type="Proteomes" id="UP000275048"/>
    </source>
</evidence>
<evidence type="ECO:0000256" key="4">
    <source>
        <dbReference type="ARBA" id="ARBA00022670"/>
    </source>
</evidence>
<evidence type="ECO:0000256" key="8">
    <source>
        <dbReference type="ARBA" id="ARBA00023049"/>
    </source>
</evidence>
<dbReference type="GO" id="GO:0008270">
    <property type="term" value="F:zinc ion binding"/>
    <property type="evidence" value="ECO:0007669"/>
    <property type="project" value="InterPro"/>
</dbReference>
<dbReference type="Pfam" id="PF02127">
    <property type="entry name" value="Peptidase_M18"/>
    <property type="match status" value="1"/>
</dbReference>
<evidence type="ECO:0000313" key="11">
    <source>
        <dbReference type="EMBL" id="RNB46126.1"/>
    </source>
</evidence>
<dbReference type="GO" id="GO:0005737">
    <property type="term" value="C:cytoplasm"/>
    <property type="evidence" value="ECO:0007669"/>
    <property type="project" value="UniProtKB-ARBA"/>
</dbReference>
<dbReference type="Proteomes" id="UP000275048">
    <property type="component" value="Unassembled WGS sequence"/>
</dbReference>
<dbReference type="RefSeq" id="WP_122937810.1">
    <property type="nucleotide sequence ID" value="NZ_JBHSNT010000063.1"/>
</dbReference>
<keyword evidence="8 9" id="KW-0482">Metalloprotease</keyword>
<dbReference type="PRINTS" id="PR00932">
    <property type="entry name" value="AMINO1PTASE"/>
</dbReference>
<dbReference type="EMBL" id="RHHB01000037">
    <property type="protein sequence ID" value="RNB46126.1"/>
    <property type="molecule type" value="Genomic_DNA"/>
</dbReference>
<comment type="cofactor">
    <cofactor evidence="1 10">
        <name>Zn(2+)</name>
        <dbReference type="ChEBI" id="CHEBI:29105"/>
    </cofactor>
</comment>
<dbReference type="OrthoDB" id="5288740at2"/>
<proteinExistence type="inferred from homology"/>
<dbReference type="Gene3D" id="2.30.250.10">
    <property type="entry name" value="Aminopeptidase i, Domain 2"/>
    <property type="match status" value="1"/>
</dbReference>
<dbReference type="GO" id="GO:0004177">
    <property type="term" value="F:aminopeptidase activity"/>
    <property type="evidence" value="ECO:0007669"/>
    <property type="project" value="UniProtKB-KW"/>
</dbReference>
<evidence type="ECO:0000256" key="5">
    <source>
        <dbReference type="ARBA" id="ARBA00022723"/>
    </source>
</evidence>
<keyword evidence="6 9" id="KW-0378">Hydrolase</keyword>
<dbReference type="Gene3D" id="3.40.630.10">
    <property type="entry name" value="Zn peptidases"/>
    <property type="match status" value="1"/>
</dbReference>
<comment type="similarity">
    <text evidence="2 9">Belongs to the peptidase M18 family.</text>
</comment>
<dbReference type="AlphaFoldDB" id="A0A3M8A4R9"/>
<evidence type="ECO:0000256" key="9">
    <source>
        <dbReference type="RuleBase" id="RU004386"/>
    </source>
</evidence>
<sequence>MGTPNTANSPSAPLASTDDYVAGFADFVTASPSSYHAAEEVARRLEASGFDRLDERDEWPTGAGRRVVVRDGAVIAWVQPDAAGPTTPFRILGAHTDSPSFKLKPHPTTVSAGMLQAGVEVYGGPLLNSWLDRELELAGRVATSDGAMHLVRTGPLLRIPQLAIHLDRKVNDGLTLDKQRHLQPVWGVVSGELAAGGEIVDVLGVVAEVAGIEASDIVGHDLLVAGTQAPERFGHEGALFASGRMDNLTSVYAGLVALLAAAESPAEGHVSVLAAFDHEELGSESRSGASGPFLDDVLTRVSAGLGAGVEERRRALAASWCVSSDAGHAVHPNYPERHDPVNRPELGGGPLLKLNANQRYASDAAGAALWTAACAQAGVPTQPFVSNNAIPCGSTIGPLTATRLGVRTVDVGVPLLSMHSARELAHVDDLAALGAAVTAFLVPV</sequence>
<reference evidence="11 12" key="1">
    <citation type="submission" date="2018-10" db="EMBL/GenBank/DDBJ databases">
        <title>Isolation, diversity and antibacterial activity of antinobacteria from the wheat rhizosphere soil.</title>
        <authorList>
            <person name="Sun T."/>
        </authorList>
    </citation>
    <scope>NUCLEOTIDE SEQUENCE [LARGE SCALE GENOMIC DNA]</scope>
    <source>
        <strain evidence="11 12">SJ-23</strain>
    </source>
</reference>
<evidence type="ECO:0000256" key="2">
    <source>
        <dbReference type="ARBA" id="ARBA00008290"/>
    </source>
</evidence>
<dbReference type="GO" id="GO:0008237">
    <property type="term" value="F:metallopeptidase activity"/>
    <property type="evidence" value="ECO:0007669"/>
    <property type="project" value="UniProtKB-KW"/>
</dbReference>
<dbReference type="InterPro" id="IPR001948">
    <property type="entry name" value="Peptidase_M18"/>
</dbReference>
<evidence type="ECO:0000256" key="1">
    <source>
        <dbReference type="ARBA" id="ARBA00001947"/>
    </source>
</evidence>
<evidence type="ECO:0000256" key="10">
    <source>
        <dbReference type="RuleBase" id="RU004387"/>
    </source>
</evidence>
<dbReference type="SUPFAM" id="SSF53187">
    <property type="entry name" value="Zn-dependent exopeptidases"/>
    <property type="match status" value="1"/>
</dbReference>
<keyword evidence="3 9" id="KW-0031">Aminopeptidase</keyword>
<dbReference type="PANTHER" id="PTHR28570">
    <property type="entry name" value="ASPARTYL AMINOPEPTIDASE"/>
    <property type="match status" value="1"/>
</dbReference>
<keyword evidence="5 9" id="KW-0479">Metal-binding</keyword>
<name>A0A3M8A4R9_9MICO</name>
<dbReference type="EC" id="3.4.11.-" evidence="10"/>
<keyword evidence="12" id="KW-1185">Reference proteome</keyword>
<keyword evidence="4 9" id="KW-0645">Protease</keyword>
<evidence type="ECO:0000256" key="7">
    <source>
        <dbReference type="ARBA" id="ARBA00022833"/>
    </source>
</evidence>
<comment type="caution">
    <text evidence="11">The sequence shown here is derived from an EMBL/GenBank/DDBJ whole genome shotgun (WGS) entry which is preliminary data.</text>
</comment>
<dbReference type="PANTHER" id="PTHR28570:SF3">
    <property type="entry name" value="ASPARTYL AMINOPEPTIDASE"/>
    <property type="match status" value="1"/>
</dbReference>
<dbReference type="NCBIfam" id="NF002759">
    <property type="entry name" value="PRK02813.1"/>
    <property type="match status" value="1"/>
</dbReference>
<dbReference type="InterPro" id="IPR023358">
    <property type="entry name" value="Peptidase_M18_dom2"/>
</dbReference>
<accession>A0A3M8A4R9</accession>
<dbReference type="GO" id="GO:0006508">
    <property type="term" value="P:proteolysis"/>
    <property type="evidence" value="ECO:0007669"/>
    <property type="project" value="UniProtKB-KW"/>
</dbReference>
<keyword evidence="7 9" id="KW-0862">Zinc</keyword>